<dbReference type="InterPro" id="IPR036380">
    <property type="entry name" value="Isochorismatase-like_sf"/>
</dbReference>
<evidence type="ECO:0000256" key="1">
    <source>
        <dbReference type="ARBA" id="ARBA00006336"/>
    </source>
</evidence>
<keyword evidence="3" id="KW-0479">Metal-binding</keyword>
<dbReference type="PANTHER" id="PTHR11080:SF2">
    <property type="entry name" value="LD05707P"/>
    <property type="match status" value="1"/>
</dbReference>
<protein>
    <recommendedName>
        <fullName evidence="8">Nicotinamidase</fullName>
        <ecNumber evidence="6">3.5.1.19</ecNumber>
    </recommendedName>
    <alternativeName>
        <fullName evidence="7">Nicotinamide deamidase</fullName>
    </alternativeName>
</protein>
<dbReference type="Proteomes" id="UP000000374">
    <property type="component" value="Chromosome"/>
</dbReference>
<evidence type="ECO:0000256" key="4">
    <source>
        <dbReference type="ARBA" id="ARBA00022801"/>
    </source>
</evidence>
<dbReference type="Gene3D" id="3.40.50.850">
    <property type="entry name" value="Isochorismatase-like"/>
    <property type="match status" value="1"/>
</dbReference>
<dbReference type="AlphaFoldDB" id="A1WG83"/>
<dbReference type="eggNOG" id="COG1335">
    <property type="taxonomic scope" value="Bacteria"/>
</dbReference>
<accession>A1WG83</accession>
<evidence type="ECO:0000256" key="8">
    <source>
        <dbReference type="ARBA" id="ARBA00072277"/>
    </source>
</evidence>
<dbReference type="PANTHER" id="PTHR11080">
    <property type="entry name" value="PYRAZINAMIDASE/NICOTINAMIDASE"/>
    <property type="match status" value="1"/>
</dbReference>
<dbReference type="HOGENOM" id="CLU_068979_13_1_4"/>
<sequence length="240" mass="25778">MPLAPRRRFLQSAAGTLAGAGFPPAAAAARIKPGANAVLIVVDVQNCFVPGGALPVARGDEVVPVINRIATAFDNVVLTQDWHTPGHISFASSHAGKKPFDTIRLGYGEQRLWPDHCVQGSQDAALHKDLHLPQAQMILRKGFHPQVDSYSAFEEADHKTATGLTGYLRQRGIESVFVAGLATDFCVAWTALDARRLGFDTSVVEDACRAIDIDGSLQAAWKQMQAKGIERIQSGDIDIG</sequence>
<reference evidence="11" key="1">
    <citation type="submission" date="2006-12" db="EMBL/GenBank/DDBJ databases">
        <title>Complete sequence of chromosome 1 of Verminephrobacter eiseniae EF01-2.</title>
        <authorList>
            <person name="Copeland A."/>
            <person name="Lucas S."/>
            <person name="Lapidus A."/>
            <person name="Barry K."/>
            <person name="Detter J.C."/>
            <person name="Glavina del Rio T."/>
            <person name="Dalin E."/>
            <person name="Tice H."/>
            <person name="Pitluck S."/>
            <person name="Chertkov O."/>
            <person name="Brettin T."/>
            <person name="Bruce D."/>
            <person name="Han C."/>
            <person name="Tapia R."/>
            <person name="Gilna P."/>
            <person name="Schmutz J."/>
            <person name="Larimer F."/>
            <person name="Land M."/>
            <person name="Hauser L."/>
            <person name="Kyrpides N."/>
            <person name="Kim E."/>
            <person name="Stahl D."/>
            <person name="Richardson P."/>
        </authorList>
    </citation>
    <scope>NUCLEOTIDE SEQUENCE [LARGE SCALE GENOMIC DNA]</scope>
    <source>
        <strain evidence="11">EF01-2</strain>
    </source>
</reference>
<evidence type="ECO:0000256" key="7">
    <source>
        <dbReference type="ARBA" id="ARBA00043224"/>
    </source>
</evidence>
<dbReference type="FunFam" id="3.40.50.850:FF:000006">
    <property type="entry name" value="Bifunctional pyrazinamidase/nicotinamidase"/>
    <property type="match status" value="1"/>
</dbReference>
<dbReference type="InterPro" id="IPR006311">
    <property type="entry name" value="TAT_signal"/>
</dbReference>
<dbReference type="RefSeq" id="WP_011808653.1">
    <property type="nucleotide sequence ID" value="NC_008786.1"/>
</dbReference>
<dbReference type="GO" id="GO:0008936">
    <property type="term" value="F:nicotinamidase activity"/>
    <property type="evidence" value="ECO:0007669"/>
    <property type="project" value="UniProtKB-EC"/>
</dbReference>
<dbReference type="EC" id="3.5.1.19" evidence="6"/>
<dbReference type="KEGG" id="vei:Veis_0861"/>
<evidence type="ECO:0000313" key="10">
    <source>
        <dbReference type="EMBL" id="ABM56640.1"/>
    </source>
</evidence>
<dbReference type="GO" id="GO:0046872">
    <property type="term" value="F:metal ion binding"/>
    <property type="evidence" value="ECO:0007669"/>
    <property type="project" value="UniProtKB-KW"/>
</dbReference>
<dbReference type="STRING" id="391735.Veis_0861"/>
<dbReference type="GeneID" id="76459541"/>
<gene>
    <name evidence="10" type="ordered locus">Veis_0861</name>
</gene>
<dbReference type="SUPFAM" id="SSF52499">
    <property type="entry name" value="Isochorismatase-like hydrolases"/>
    <property type="match status" value="1"/>
</dbReference>
<keyword evidence="11" id="KW-1185">Reference proteome</keyword>
<dbReference type="CDD" id="cd01011">
    <property type="entry name" value="nicotinamidase"/>
    <property type="match status" value="1"/>
</dbReference>
<dbReference type="InterPro" id="IPR000868">
    <property type="entry name" value="Isochorismatase-like_dom"/>
</dbReference>
<dbReference type="NCBIfam" id="NF008623">
    <property type="entry name" value="PRK11609.1"/>
    <property type="match status" value="1"/>
</dbReference>
<keyword evidence="4 10" id="KW-0378">Hydrolase</keyword>
<organism evidence="10 11">
    <name type="scientific">Verminephrobacter eiseniae (strain EF01-2)</name>
    <dbReference type="NCBI Taxonomy" id="391735"/>
    <lineage>
        <taxon>Bacteria</taxon>
        <taxon>Pseudomonadati</taxon>
        <taxon>Pseudomonadota</taxon>
        <taxon>Betaproteobacteria</taxon>
        <taxon>Burkholderiales</taxon>
        <taxon>Comamonadaceae</taxon>
        <taxon>Verminephrobacter</taxon>
    </lineage>
</organism>
<comment type="pathway">
    <text evidence="5">Cofactor biosynthesis; nicotinate biosynthesis; nicotinate from nicotinamide: step 1/1.</text>
</comment>
<dbReference type="OrthoDB" id="9791276at2"/>
<evidence type="ECO:0000256" key="5">
    <source>
        <dbReference type="ARBA" id="ARBA00037900"/>
    </source>
</evidence>
<keyword evidence="2" id="KW-0662">Pyridine nucleotide biosynthesis</keyword>
<evidence type="ECO:0000256" key="3">
    <source>
        <dbReference type="ARBA" id="ARBA00022723"/>
    </source>
</evidence>
<evidence type="ECO:0000259" key="9">
    <source>
        <dbReference type="Pfam" id="PF00857"/>
    </source>
</evidence>
<evidence type="ECO:0000313" key="11">
    <source>
        <dbReference type="Proteomes" id="UP000000374"/>
    </source>
</evidence>
<dbReference type="InterPro" id="IPR052347">
    <property type="entry name" value="Isochorismatase_Nicotinamidase"/>
</dbReference>
<dbReference type="GO" id="GO:0019363">
    <property type="term" value="P:pyridine nucleotide biosynthetic process"/>
    <property type="evidence" value="ECO:0007669"/>
    <property type="project" value="UniProtKB-KW"/>
</dbReference>
<feature type="domain" description="Isochorismatase-like" evidence="9">
    <location>
        <begin position="38"/>
        <end position="230"/>
    </location>
</feature>
<dbReference type="Pfam" id="PF00857">
    <property type="entry name" value="Isochorismatase"/>
    <property type="match status" value="1"/>
</dbReference>
<evidence type="ECO:0000256" key="6">
    <source>
        <dbReference type="ARBA" id="ARBA00039017"/>
    </source>
</evidence>
<dbReference type="PROSITE" id="PS51318">
    <property type="entry name" value="TAT"/>
    <property type="match status" value="1"/>
</dbReference>
<dbReference type="EMBL" id="CP000542">
    <property type="protein sequence ID" value="ABM56640.1"/>
    <property type="molecule type" value="Genomic_DNA"/>
</dbReference>
<evidence type="ECO:0000256" key="2">
    <source>
        <dbReference type="ARBA" id="ARBA00022642"/>
    </source>
</evidence>
<comment type="similarity">
    <text evidence="1">Belongs to the isochorismatase family.</text>
</comment>
<name>A1WG83_VEREI</name>
<proteinExistence type="inferred from homology"/>